<gene>
    <name evidence="1" type="ORF">PC113_g18511</name>
</gene>
<proteinExistence type="predicted"/>
<dbReference type="EMBL" id="RCMG01000874">
    <property type="protein sequence ID" value="KAG2843911.1"/>
    <property type="molecule type" value="Genomic_DNA"/>
</dbReference>
<accession>A0A8T0YQV0</accession>
<evidence type="ECO:0000313" key="2">
    <source>
        <dbReference type="Proteomes" id="UP000735874"/>
    </source>
</evidence>
<sequence length="124" mass="13198">MLKEVATEMTGGDADVTILVNSNAELSQNEAAATTNEASAATTLLLEAAAESESLGSNAKALVLKREDCEYHRDYPDHDVVYPDATALSGPASAASATSRCRRVFGDGNCLCWGGKRRHRQHLC</sequence>
<evidence type="ECO:0000313" key="1">
    <source>
        <dbReference type="EMBL" id="KAG2843911.1"/>
    </source>
</evidence>
<dbReference type="AlphaFoldDB" id="A0A8T0YQV0"/>
<protein>
    <submittedName>
        <fullName evidence="1">Uncharacterized protein</fullName>
    </submittedName>
</protein>
<dbReference type="Proteomes" id="UP000735874">
    <property type="component" value="Unassembled WGS sequence"/>
</dbReference>
<organism evidence="1 2">
    <name type="scientific">Phytophthora cactorum</name>
    <dbReference type="NCBI Taxonomy" id="29920"/>
    <lineage>
        <taxon>Eukaryota</taxon>
        <taxon>Sar</taxon>
        <taxon>Stramenopiles</taxon>
        <taxon>Oomycota</taxon>
        <taxon>Peronosporomycetes</taxon>
        <taxon>Peronosporales</taxon>
        <taxon>Peronosporaceae</taxon>
        <taxon>Phytophthora</taxon>
    </lineage>
</organism>
<name>A0A8T0YQV0_9STRA</name>
<comment type="caution">
    <text evidence="1">The sequence shown here is derived from an EMBL/GenBank/DDBJ whole genome shotgun (WGS) entry which is preliminary data.</text>
</comment>
<reference evidence="1" key="1">
    <citation type="submission" date="2018-10" db="EMBL/GenBank/DDBJ databases">
        <title>Effector identification in a new, highly contiguous assembly of the strawberry crown rot pathogen Phytophthora cactorum.</title>
        <authorList>
            <person name="Armitage A.D."/>
            <person name="Nellist C.F."/>
            <person name="Bates H."/>
            <person name="Vickerstaff R.J."/>
            <person name="Harrison R.J."/>
        </authorList>
    </citation>
    <scope>NUCLEOTIDE SEQUENCE</scope>
    <source>
        <strain evidence="1">15-7</strain>
    </source>
</reference>